<name>A0ABD2N418_9CUCU</name>
<proteinExistence type="predicted"/>
<dbReference type="EMBL" id="JABFTP020000062">
    <property type="protein sequence ID" value="KAL3273353.1"/>
    <property type="molecule type" value="Genomic_DNA"/>
</dbReference>
<sequence>MTYLPVNTDDLANMSNIRVNVNSDDDYVQNTDYNDNFKSSNENYDDNEVENNENMSNKCNSGKYDECLNKSYWNPKRNPTIKIYNIVSFQSNQI</sequence>
<gene>
    <name evidence="2" type="ORF">HHI36_014801</name>
</gene>
<comment type="caution">
    <text evidence="2">The sequence shown here is derived from an EMBL/GenBank/DDBJ whole genome shotgun (WGS) entry which is preliminary data.</text>
</comment>
<keyword evidence="3" id="KW-1185">Reference proteome</keyword>
<reference evidence="2 3" key="1">
    <citation type="journal article" date="2021" name="BMC Biol.">
        <title>Horizontally acquired antibacterial genes associated with adaptive radiation of ladybird beetles.</title>
        <authorList>
            <person name="Li H.S."/>
            <person name="Tang X.F."/>
            <person name="Huang Y.H."/>
            <person name="Xu Z.Y."/>
            <person name="Chen M.L."/>
            <person name="Du X.Y."/>
            <person name="Qiu B.Y."/>
            <person name="Chen P.T."/>
            <person name="Zhang W."/>
            <person name="Slipinski A."/>
            <person name="Escalona H.E."/>
            <person name="Waterhouse R.M."/>
            <person name="Zwick A."/>
            <person name="Pang H."/>
        </authorList>
    </citation>
    <scope>NUCLEOTIDE SEQUENCE [LARGE SCALE GENOMIC DNA]</scope>
    <source>
        <strain evidence="2">SYSU2018</strain>
    </source>
</reference>
<dbReference type="AlphaFoldDB" id="A0ABD2N418"/>
<feature type="region of interest" description="Disordered" evidence="1">
    <location>
        <begin position="34"/>
        <end position="57"/>
    </location>
</feature>
<organism evidence="2 3">
    <name type="scientific">Cryptolaemus montrouzieri</name>
    <dbReference type="NCBI Taxonomy" id="559131"/>
    <lineage>
        <taxon>Eukaryota</taxon>
        <taxon>Metazoa</taxon>
        <taxon>Ecdysozoa</taxon>
        <taxon>Arthropoda</taxon>
        <taxon>Hexapoda</taxon>
        <taxon>Insecta</taxon>
        <taxon>Pterygota</taxon>
        <taxon>Neoptera</taxon>
        <taxon>Endopterygota</taxon>
        <taxon>Coleoptera</taxon>
        <taxon>Polyphaga</taxon>
        <taxon>Cucujiformia</taxon>
        <taxon>Coccinelloidea</taxon>
        <taxon>Coccinellidae</taxon>
        <taxon>Scymninae</taxon>
        <taxon>Scymnini</taxon>
        <taxon>Cryptolaemus</taxon>
    </lineage>
</organism>
<protein>
    <submittedName>
        <fullName evidence="2">Uncharacterized protein</fullName>
    </submittedName>
</protein>
<dbReference type="Proteomes" id="UP001516400">
    <property type="component" value="Unassembled WGS sequence"/>
</dbReference>
<evidence type="ECO:0000313" key="3">
    <source>
        <dbReference type="Proteomes" id="UP001516400"/>
    </source>
</evidence>
<evidence type="ECO:0000256" key="1">
    <source>
        <dbReference type="SAM" id="MobiDB-lite"/>
    </source>
</evidence>
<accession>A0ABD2N418</accession>
<evidence type="ECO:0000313" key="2">
    <source>
        <dbReference type="EMBL" id="KAL3273353.1"/>
    </source>
</evidence>